<gene>
    <name evidence="3" type="primary">LOC111127616</name>
</gene>
<accession>A0A8B8DNK2</accession>
<dbReference type="OrthoDB" id="6162518at2759"/>
<dbReference type="KEGG" id="cvn:111127616"/>
<reference evidence="3" key="1">
    <citation type="submission" date="2025-08" db="UniProtKB">
        <authorList>
            <consortium name="RefSeq"/>
        </authorList>
    </citation>
    <scope>IDENTIFICATION</scope>
    <source>
        <tissue evidence="3">Whole sample</tissue>
    </source>
</reference>
<keyword evidence="2" id="KW-1185">Reference proteome</keyword>
<evidence type="ECO:0000313" key="3">
    <source>
        <dbReference type="RefSeq" id="XP_022328581.1"/>
    </source>
</evidence>
<proteinExistence type="predicted"/>
<dbReference type="GeneID" id="111127616"/>
<evidence type="ECO:0000256" key="1">
    <source>
        <dbReference type="SAM" id="SignalP"/>
    </source>
</evidence>
<dbReference type="CDD" id="cd00117">
    <property type="entry name" value="TFP"/>
    <property type="match status" value="1"/>
</dbReference>
<name>A0A8B8DNK2_CRAVI</name>
<feature type="chain" id="PRO_5034750083" evidence="1">
    <location>
        <begin position="27"/>
        <end position="220"/>
    </location>
</feature>
<dbReference type="AlphaFoldDB" id="A0A8B8DNK2"/>
<protein>
    <submittedName>
        <fullName evidence="3">Uncharacterized protein LOC111127616</fullName>
    </submittedName>
</protein>
<sequence length="220" mass="24509">MVPALWKHSVALKFLCVLVIVKACLAELRCFNCQTELAYPRACPFVRKCNSGEVCYVDEFHTPDGHSYYKSGCRSNTTCGTGLSSTGNEHRTCEKCCATDFCNSGGCQQPGLPARDQRGPLCYDCTEQQAADDCNRVTVCGLDYDCWIHESLNTIQYQNVYSTGCQRKSFCHVLESLQLGRRQVVNEDLAREGKTTHRGCSVCCSRDLCNQNCSMHIPTP</sequence>
<feature type="signal peptide" evidence="1">
    <location>
        <begin position="1"/>
        <end position="26"/>
    </location>
</feature>
<keyword evidence="1" id="KW-0732">Signal</keyword>
<dbReference type="Proteomes" id="UP000694844">
    <property type="component" value="Chromosome 3"/>
</dbReference>
<organism evidence="2 3">
    <name type="scientific">Crassostrea virginica</name>
    <name type="common">Eastern oyster</name>
    <dbReference type="NCBI Taxonomy" id="6565"/>
    <lineage>
        <taxon>Eukaryota</taxon>
        <taxon>Metazoa</taxon>
        <taxon>Spiralia</taxon>
        <taxon>Lophotrochozoa</taxon>
        <taxon>Mollusca</taxon>
        <taxon>Bivalvia</taxon>
        <taxon>Autobranchia</taxon>
        <taxon>Pteriomorphia</taxon>
        <taxon>Ostreida</taxon>
        <taxon>Ostreoidea</taxon>
        <taxon>Ostreidae</taxon>
        <taxon>Crassostrea</taxon>
    </lineage>
</organism>
<evidence type="ECO:0000313" key="2">
    <source>
        <dbReference type="Proteomes" id="UP000694844"/>
    </source>
</evidence>
<dbReference type="RefSeq" id="XP_022328581.1">
    <property type="nucleotide sequence ID" value="XM_022472873.1"/>
</dbReference>